<accession>A0A830GWI3</accession>
<dbReference type="Pfam" id="PF01656">
    <property type="entry name" value="CbiA"/>
    <property type="match status" value="1"/>
</dbReference>
<evidence type="ECO:0000313" key="2">
    <source>
        <dbReference type="EMBL" id="GGP21169.1"/>
    </source>
</evidence>
<dbReference type="Proteomes" id="UP000610960">
    <property type="component" value="Unassembled WGS sequence"/>
</dbReference>
<evidence type="ECO:0000313" key="3">
    <source>
        <dbReference type="Proteomes" id="UP000610960"/>
    </source>
</evidence>
<sequence>MIRPSAKVLAFTSGSKGGVGKSTIAANVAAIIDAPVALVDLGFDGNSTASKLHGIDDNDDGILNYLATGAKLKIYESKEHKNVSIIPPGDLDYRYFLLFSTNRYAVAARFERLIIDLSRNGVKLVLVDFPANMDKSIHHALIAFSDIVNLIMEPSESSIDSLTKLYKEVMGFYDGYGVINTIVNMVAVDNDPLADYSRKYVNNGETMRIPFDHYARYYTNNGVLAIHYKTGGFTPAITGVAKQISKQAEQLMGVRL</sequence>
<organism evidence="2 3">
    <name type="scientific">Thermocladium modestius</name>
    <dbReference type="NCBI Taxonomy" id="62609"/>
    <lineage>
        <taxon>Archaea</taxon>
        <taxon>Thermoproteota</taxon>
        <taxon>Thermoprotei</taxon>
        <taxon>Thermoproteales</taxon>
        <taxon>Thermoproteaceae</taxon>
        <taxon>Thermocladium</taxon>
    </lineage>
</organism>
<reference evidence="2" key="1">
    <citation type="journal article" date="2014" name="Int. J. Syst. Evol. Microbiol.">
        <title>Complete genome sequence of Corynebacterium casei LMG S-19264T (=DSM 44701T), isolated from a smear-ripened cheese.</title>
        <authorList>
            <consortium name="US DOE Joint Genome Institute (JGI-PGF)"/>
            <person name="Walter F."/>
            <person name="Albersmeier A."/>
            <person name="Kalinowski J."/>
            <person name="Ruckert C."/>
        </authorList>
    </citation>
    <scope>NUCLEOTIDE SEQUENCE</scope>
    <source>
        <strain evidence="2">JCM 10088</strain>
    </source>
</reference>
<protein>
    <recommendedName>
        <fullName evidence="1">CobQ/CobB/MinD/ParA nucleotide binding domain-containing protein</fullName>
    </recommendedName>
</protein>
<comment type="caution">
    <text evidence="2">The sequence shown here is derived from an EMBL/GenBank/DDBJ whole genome shotgun (WGS) entry which is preliminary data.</text>
</comment>
<dbReference type="PANTHER" id="PTHR13696">
    <property type="entry name" value="P-LOOP CONTAINING NUCLEOSIDE TRIPHOSPHATE HYDROLASE"/>
    <property type="match status" value="1"/>
</dbReference>
<gene>
    <name evidence="2" type="ORF">GCM10007981_11890</name>
</gene>
<feature type="domain" description="CobQ/CobB/MinD/ParA nucleotide binding" evidence="1">
    <location>
        <begin position="14"/>
        <end position="189"/>
    </location>
</feature>
<proteinExistence type="predicted"/>
<dbReference type="RefSeq" id="WP_188596525.1">
    <property type="nucleotide sequence ID" value="NZ_BMNL01000003.1"/>
</dbReference>
<dbReference type="InterPro" id="IPR050678">
    <property type="entry name" value="DNA_Partitioning_ATPase"/>
</dbReference>
<dbReference type="Gene3D" id="3.40.50.300">
    <property type="entry name" value="P-loop containing nucleotide triphosphate hydrolases"/>
    <property type="match status" value="1"/>
</dbReference>
<name>A0A830GWI3_9CREN</name>
<evidence type="ECO:0000259" key="1">
    <source>
        <dbReference type="Pfam" id="PF01656"/>
    </source>
</evidence>
<dbReference type="InterPro" id="IPR002586">
    <property type="entry name" value="CobQ/CobB/MinD/ParA_Nub-bd_dom"/>
</dbReference>
<dbReference type="SUPFAM" id="SSF52540">
    <property type="entry name" value="P-loop containing nucleoside triphosphate hydrolases"/>
    <property type="match status" value="1"/>
</dbReference>
<dbReference type="EMBL" id="BMNL01000003">
    <property type="protein sequence ID" value="GGP21169.1"/>
    <property type="molecule type" value="Genomic_DNA"/>
</dbReference>
<dbReference type="OrthoDB" id="28146at2157"/>
<dbReference type="PANTHER" id="PTHR13696:SF52">
    <property type="entry name" value="PARA FAMILY PROTEIN CT_582"/>
    <property type="match status" value="1"/>
</dbReference>
<reference evidence="2" key="2">
    <citation type="submission" date="2020-09" db="EMBL/GenBank/DDBJ databases">
        <authorList>
            <person name="Sun Q."/>
            <person name="Ohkuma M."/>
        </authorList>
    </citation>
    <scope>NUCLEOTIDE SEQUENCE</scope>
    <source>
        <strain evidence="2">JCM 10088</strain>
    </source>
</reference>
<dbReference type="AlphaFoldDB" id="A0A830GWI3"/>
<keyword evidence="3" id="KW-1185">Reference proteome</keyword>
<dbReference type="InterPro" id="IPR027417">
    <property type="entry name" value="P-loop_NTPase"/>
</dbReference>